<accession>A0A4V1IY17</accession>
<proteinExistence type="predicted"/>
<reference evidence="2" key="1">
    <citation type="journal article" date="2018" name="Nat. Microbiol.">
        <title>Leveraging single-cell genomics to expand the fungal tree of life.</title>
        <authorList>
            <person name="Ahrendt S.R."/>
            <person name="Quandt C.A."/>
            <person name="Ciobanu D."/>
            <person name="Clum A."/>
            <person name="Salamov A."/>
            <person name="Andreopoulos B."/>
            <person name="Cheng J.F."/>
            <person name="Woyke T."/>
            <person name="Pelin A."/>
            <person name="Henrissat B."/>
            <person name="Reynolds N.K."/>
            <person name="Benny G.L."/>
            <person name="Smith M.E."/>
            <person name="James T.Y."/>
            <person name="Grigoriev I.V."/>
        </authorList>
    </citation>
    <scope>NUCLEOTIDE SEQUENCE [LARGE SCALE GENOMIC DNA]</scope>
</reference>
<feature type="non-terminal residue" evidence="1">
    <location>
        <position position="360"/>
    </location>
</feature>
<sequence>VLVLGGLTPVGRHLVTHLVEEYDVEVRVVDQQQPLLAFLNPKHQVAFQEIEFIQANLNEPAAIQRIFQPKGGSRGFDWVLNCASTARGWEIEEVWRQRFLHQPKLCAQQAVLTGVKAYVQMAQGINYKYDGFLNDESRPLQQLIDTSIYCMDMEKILQAIPDLPLIIIRPAIPWGLEEQGIILNVLCASEIFYRSGQDWNMTIAQDIQSSVVHILDIARGMAHLAAWYEATGKQGCVVYNLADASNASELRRASSGGGEGRLMSSLIPPIPYSYGRALQESLTKDRLLEKEWILLLHEQGISDSLLVPHFEKEYFTSHHMAVNGRAIVRDTGFQYMYDDGFTVEGIREEIDDYIEKGFWP</sequence>
<dbReference type="InterPro" id="IPR036291">
    <property type="entry name" value="NAD(P)-bd_dom_sf"/>
</dbReference>
<dbReference type="SUPFAM" id="SSF51735">
    <property type="entry name" value="NAD(P)-binding Rossmann-fold domains"/>
    <property type="match status" value="1"/>
</dbReference>
<feature type="non-terminal residue" evidence="1">
    <location>
        <position position="1"/>
    </location>
</feature>
<evidence type="ECO:0000313" key="2">
    <source>
        <dbReference type="Proteomes" id="UP000267251"/>
    </source>
</evidence>
<dbReference type="AlphaFoldDB" id="A0A4V1IY17"/>
<keyword evidence="2" id="KW-1185">Reference proteome</keyword>
<dbReference type="Gene3D" id="3.40.50.720">
    <property type="entry name" value="NAD(P)-binding Rossmann-like Domain"/>
    <property type="match status" value="1"/>
</dbReference>
<dbReference type="EMBL" id="KZ988138">
    <property type="protein sequence ID" value="RKP12999.1"/>
    <property type="molecule type" value="Genomic_DNA"/>
</dbReference>
<organism evidence="1 2">
    <name type="scientific">Piptocephalis cylindrospora</name>
    <dbReference type="NCBI Taxonomy" id="1907219"/>
    <lineage>
        <taxon>Eukaryota</taxon>
        <taxon>Fungi</taxon>
        <taxon>Fungi incertae sedis</taxon>
        <taxon>Zoopagomycota</taxon>
        <taxon>Zoopagomycotina</taxon>
        <taxon>Zoopagomycetes</taxon>
        <taxon>Zoopagales</taxon>
        <taxon>Piptocephalidaceae</taxon>
        <taxon>Piptocephalis</taxon>
    </lineage>
</organism>
<dbReference type="PANTHER" id="PTHR43245">
    <property type="entry name" value="BIFUNCTIONAL POLYMYXIN RESISTANCE PROTEIN ARNA"/>
    <property type="match status" value="1"/>
</dbReference>
<evidence type="ECO:0008006" key="3">
    <source>
        <dbReference type="Google" id="ProtNLM"/>
    </source>
</evidence>
<protein>
    <recommendedName>
        <fullName evidence="3">NAD-dependent epimerase/dehydratase domain-containing protein</fullName>
    </recommendedName>
</protein>
<dbReference type="OrthoDB" id="16464at2759"/>
<name>A0A4V1IY17_9FUNG</name>
<dbReference type="Proteomes" id="UP000267251">
    <property type="component" value="Unassembled WGS sequence"/>
</dbReference>
<evidence type="ECO:0000313" key="1">
    <source>
        <dbReference type="EMBL" id="RKP12999.1"/>
    </source>
</evidence>
<dbReference type="InterPro" id="IPR050177">
    <property type="entry name" value="Lipid_A_modif_metabolic_enz"/>
</dbReference>
<dbReference type="PANTHER" id="PTHR43245:SF11">
    <property type="entry name" value="LD23561P"/>
    <property type="match status" value="1"/>
</dbReference>
<gene>
    <name evidence="1" type="ORF">BJ684DRAFT_3846</name>
</gene>